<evidence type="ECO:0000313" key="2">
    <source>
        <dbReference type="Proteomes" id="UP000276133"/>
    </source>
</evidence>
<name>A0A3M7RDV5_BRAPC</name>
<evidence type="ECO:0000313" key="1">
    <source>
        <dbReference type="EMBL" id="RNA21706.1"/>
    </source>
</evidence>
<keyword evidence="2" id="KW-1185">Reference proteome</keyword>
<gene>
    <name evidence="1" type="ORF">BpHYR1_009558</name>
</gene>
<sequence>MFQLVKRELFFFFSTDRSMIRQRQHSFKDESAGTYLAENKNAKIYSKQACGDDLQRKPSLVAALHWP</sequence>
<comment type="caution">
    <text evidence="1">The sequence shown here is derived from an EMBL/GenBank/DDBJ whole genome shotgun (WGS) entry which is preliminary data.</text>
</comment>
<dbReference type="EMBL" id="REGN01003623">
    <property type="protein sequence ID" value="RNA21706.1"/>
    <property type="molecule type" value="Genomic_DNA"/>
</dbReference>
<dbReference type="Proteomes" id="UP000276133">
    <property type="component" value="Unassembled WGS sequence"/>
</dbReference>
<reference evidence="1 2" key="1">
    <citation type="journal article" date="2018" name="Sci. Rep.">
        <title>Genomic signatures of local adaptation to the degree of environmental predictability in rotifers.</title>
        <authorList>
            <person name="Franch-Gras L."/>
            <person name="Hahn C."/>
            <person name="Garcia-Roger E.M."/>
            <person name="Carmona M.J."/>
            <person name="Serra M."/>
            <person name="Gomez A."/>
        </authorList>
    </citation>
    <scope>NUCLEOTIDE SEQUENCE [LARGE SCALE GENOMIC DNA]</scope>
    <source>
        <strain evidence="1">HYR1</strain>
    </source>
</reference>
<protein>
    <submittedName>
        <fullName evidence="1">Uncharacterized protein</fullName>
    </submittedName>
</protein>
<dbReference type="AlphaFoldDB" id="A0A3M7RDV5"/>
<proteinExistence type="predicted"/>
<organism evidence="1 2">
    <name type="scientific">Brachionus plicatilis</name>
    <name type="common">Marine rotifer</name>
    <name type="synonym">Brachionus muelleri</name>
    <dbReference type="NCBI Taxonomy" id="10195"/>
    <lineage>
        <taxon>Eukaryota</taxon>
        <taxon>Metazoa</taxon>
        <taxon>Spiralia</taxon>
        <taxon>Gnathifera</taxon>
        <taxon>Rotifera</taxon>
        <taxon>Eurotatoria</taxon>
        <taxon>Monogononta</taxon>
        <taxon>Pseudotrocha</taxon>
        <taxon>Ploima</taxon>
        <taxon>Brachionidae</taxon>
        <taxon>Brachionus</taxon>
    </lineage>
</organism>
<accession>A0A3M7RDV5</accession>